<dbReference type="Pfam" id="PF14470">
    <property type="entry name" value="bPH_3"/>
    <property type="match status" value="1"/>
</dbReference>
<dbReference type="AlphaFoldDB" id="A0A1W1ZDJ1"/>
<feature type="region of interest" description="Disordered" evidence="1">
    <location>
        <begin position="148"/>
        <end position="168"/>
    </location>
</feature>
<dbReference type="OrthoDB" id="669357at2"/>
<dbReference type="STRING" id="1434700.SAMN06296427_102392"/>
<proteinExistence type="predicted"/>
<sequence length="199" mass="23271">MDISKYINDNQDEKDIEKILDKLNGILMNAEELIYIAVQKKPAINISPDYVAITDKRIIFCRPKNLGLSMEFQDFIWRDLKDCNLKENMLGATITVKTIHNLTSEIDYLPKTQARKIYSYCQEQEEIQNEIRRQREIEVIKASAGRISLDTPQSQQPTEEKPVQEDPVETLSKLKKLMDNFLITRDEYEAKKQEVLSRM</sequence>
<evidence type="ECO:0000259" key="2">
    <source>
        <dbReference type="Pfam" id="PF14470"/>
    </source>
</evidence>
<dbReference type="EMBL" id="FWXS01000002">
    <property type="protein sequence ID" value="SMC46221.1"/>
    <property type="molecule type" value="Genomic_DNA"/>
</dbReference>
<organism evidence="3 4">
    <name type="scientific">Moheibacter sediminis</name>
    <dbReference type="NCBI Taxonomy" id="1434700"/>
    <lineage>
        <taxon>Bacteria</taxon>
        <taxon>Pseudomonadati</taxon>
        <taxon>Bacteroidota</taxon>
        <taxon>Flavobacteriia</taxon>
        <taxon>Flavobacteriales</taxon>
        <taxon>Weeksellaceae</taxon>
        <taxon>Moheibacter</taxon>
    </lineage>
</organism>
<reference evidence="3 4" key="1">
    <citation type="submission" date="2017-04" db="EMBL/GenBank/DDBJ databases">
        <authorList>
            <person name="Afonso C.L."/>
            <person name="Miller P.J."/>
            <person name="Scott M.A."/>
            <person name="Spackman E."/>
            <person name="Goraichik I."/>
            <person name="Dimitrov K.M."/>
            <person name="Suarez D.L."/>
            <person name="Swayne D.E."/>
        </authorList>
    </citation>
    <scope>NUCLEOTIDE SEQUENCE [LARGE SCALE GENOMIC DNA]</scope>
    <source>
        <strain evidence="3 4">CGMCC 1.12708</strain>
    </source>
</reference>
<feature type="domain" description="YokE-like PH" evidence="2">
    <location>
        <begin position="28"/>
        <end position="122"/>
    </location>
</feature>
<dbReference type="RefSeq" id="WP_084016538.1">
    <property type="nucleotide sequence ID" value="NZ_FWXS01000002.1"/>
</dbReference>
<accession>A0A1W1ZDJ1</accession>
<evidence type="ECO:0000313" key="3">
    <source>
        <dbReference type="EMBL" id="SMC46221.1"/>
    </source>
</evidence>
<evidence type="ECO:0000256" key="1">
    <source>
        <dbReference type="SAM" id="MobiDB-lite"/>
    </source>
</evidence>
<dbReference type="Proteomes" id="UP000192393">
    <property type="component" value="Unassembled WGS sequence"/>
</dbReference>
<protein>
    <submittedName>
        <fullName evidence="3">PH domain-containing protein</fullName>
    </submittedName>
</protein>
<name>A0A1W1ZDJ1_9FLAO</name>
<evidence type="ECO:0000313" key="4">
    <source>
        <dbReference type="Proteomes" id="UP000192393"/>
    </source>
</evidence>
<keyword evidence="4" id="KW-1185">Reference proteome</keyword>
<gene>
    <name evidence="3" type="ORF">SAMN06296427_102392</name>
</gene>
<dbReference type="InterPro" id="IPR039519">
    <property type="entry name" value="YokE-like_PH"/>
</dbReference>